<evidence type="ECO:0000313" key="1">
    <source>
        <dbReference type="EMBL" id="AIR03802.1"/>
    </source>
</evidence>
<dbReference type="Proteomes" id="UP000029481">
    <property type="component" value="Chromosome"/>
</dbReference>
<keyword evidence="2" id="KW-1185">Reference proteome</keyword>
<dbReference type="KEGG" id="cnt:JT31_04020"/>
<dbReference type="OrthoDB" id="6628209at2"/>
<evidence type="ECO:0000313" key="2">
    <source>
        <dbReference type="Proteomes" id="UP000029481"/>
    </source>
</evidence>
<organism evidence="1 2">
    <name type="scientific">Cedecea neteri</name>
    <dbReference type="NCBI Taxonomy" id="158822"/>
    <lineage>
        <taxon>Bacteria</taxon>
        <taxon>Pseudomonadati</taxon>
        <taxon>Pseudomonadota</taxon>
        <taxon>Gammaproteobacteria</taxon>
        <taxon>Enterobacterales</taxon>
        <taxon>Enterobacteriaceae</taxon>
        <taxon>Cedecea</taxon>
    </lineage>
</organism>
<proteinExistence type="predicted"/>
<reference evidence="1 2" key="1">
    <citation type="submission" date="2014-09" db="EMBL/GenBank/DDBJ databases">
        <title>Cedecea neteri SSMD04 Genome Sequencing.</title>
        <authorList>
            <person name="Tan J.-Y."/>
        </authorList>
    </citation>
    <scope>NUCLEOTIDE SEQUENCE [LARGE SCALE GENOMIC DNA]</scope>
    <source>
        <strain evidence="1 2">SSMD04</strain>
    </source>
</reference>
<name>A0A089PTU8_9ENTR</name>
<protein>
    <submittedName>
        <fullName evidence="1">Uncharacterized protein</fullName>
    </submittedName>
</protein>
<dbReference type="EMBL" id="CP009451">
    <property type="protein sequence ID" value="AIR03802.1"/>
    <property type="molecule type" value="Genomic_DNA"/>
</dbReference>
<dbReference type="AlphaFoldDB" id="A0A089PTU8"/>
<gene>
    <name evidence="1" type="ORF">JT31_04020</name>
</gene>
<accession>A0A089PTU8</accession>
<sequence>MDKGKQVFEEFHPEMLQVIGTAVVQLLAGEETLSRESIADMVHKLYAHGLDDAAVQRAVDVLILG</sequence>